<dbReference type="RefSeq" id="WP_163179718.1">
    <property type="nucleotide sequence ID" value="NZ_JAAIWM010000003.1"/>
</dbReference>
<evidence type="ECO:0008006" key="3">
    <source>
        <dbReference type="Google" id="ProtNLM"/>
    </source>
</evidence>
<gene>
    <name evidence="1" type="ORF">G4D63_11065</name>
</gene>
<evidence type="ECO:0000313" key="2">
    <source>
        <dbReference type="Proteomes" id="UP000481043"/>
    </source>
</evidence>
<proteinExistence type="predicted"/>
<dbReference type="InterPro" id="IPR022258">
    <property type="entry name" value="Flagellar_operon_YvyF"/>
</dbReference>
<dbReference type="EMBL" id="JAAIWM010000003">
    <property type="protein sequence ID" value="NEY72265.1"/>
    <property type="molecule type" value="Genomic_DNA"/>
</dbReference>
<accession>A0A6M0Q7F4</accession>
<keyword evidence="2" id="KW-1185">Reference proteome</keyword>
<organism evidence="1 2">
    <name type="scientific">Bacillus mesophilus</name>
    <dbReference type="NCBI Taxonomy" id="1808955"/>
    <lineage>
        <taxon>Bacteria</taxon>
        <taxon>Bacillati</taxon>
        <taxon>Bacillota</taxon>
        <taxon>Bacilli</taxon>
        <taxon>Bacillales</taxon>
        <taxon>Bacillaceae</taxon>
        <taxon>Bacillus</taxon>
    </lineage>
</organism>
<evidence type="ECO:0000313" key="1">
    <source>
        <dbReference type="EMBL" id="NEY72265.1"/>
    </source>
</evidence>
<dbReference type="Proteomes" id="UP000481043">
    <property type="component" value="Unassembled WGS sequence"/>
</dbReference>
<dbReference type="AlphaFoldDB" id="A0A6M0Q7F4"/>
<comment type="caution">
    <text evidence="1">The sequence shown here is derived from an EMBL/GenBank/DDBJ whole genome shotgun (WGS) entry which is preliminary data.</text>
</comment>
<name>A0A6M0Q7F4_9BACI</name>
<sequence>MGELANCPLCDKLFVATPMHDVCPACYKEEQKLFETVYEYIRKKENRMATLVEVSEATEVEETLVIKWIRTGKLKLAQFPNLGYPCEKCKTIIRQGRVCENCAKGIHADLKQLQNEEERVKREKTATFLRK</sequence>
<protein>
    <recommendedName>
        <fullName evidence="3">Flagellar protein</fullName>
    </recommendedName>
</protein>
<reference evidence="1 2" key="1">
    <citation type="submission" date="2020-02" db="EMBL/GenBank/DDBJ databases">
        <title>Bacillus aquiflavi sp. nov., isolated from yellow water of strong flavor Chinese baijiu in Yibin region of China.</title>
        <authorList>
            <person name="Xie J."/>
        </authorList>
    </citation>
    <scope>NUCLEOTIDE SEQUENCE [LARGE SCALE GENOMIC DNA]</scope>
    <source>
        <strain evidence="1 2">SA4</strain>
    </source>
</reference>
<dbReference type="NCBIfam" id="TIGR03826">
    <property type="entry name" value="YvyF"/>
    <property type="match status" value="1"/>
</dbReference>